<evidence type="ECO:0000259" key="2">
    <source>
        <dbReference type="Pfam" id="PF01370"/>
    </source>
</evidence>
<dbReference type="CDD" id="cd05240">
    <property type="entry name" value="UDP_G4E_3_SDR_e"/>
    <property type="match status" value="1"/>
</dbReference>
<evidence type="ECO:0000313" key="3">
    <source>
        <dbReference type="EMBL" id="KAA1420378.1"/>
    </source>
</evidence>
<organism evidence="3 4">
    <name type="scientific">Mumia zhuanghuii</name>
    <dbReference type="NCBI Taxonomy" id="2585211"/>
    <lineage>
        <taxon>Bacteria</taxon>
        <taxon>Bacillati</taxon>
        <taxon>Actinomycetota</taxon>
        <taxon>Actinomycetes</taxon>
        <taxon>Propionibacteriales</taxon>
        <taxon>Nocardioidaceae</taxon>
        <taxon>Mumia</taxon>
    </lineage>
</organism>
<feature type="compositionally biased region" description="Basic and acidic residues" evidence="1">
    <location>
        <begin position="1"/>
        <end position="22"/>
    </location>
</feature>
<dbReference type="Pfam" id="PF01370">
    <property type="entry name" value="Epimerase"/>
    <property type="match status" value="1"/>
</dbReference>
<evidence type="ECO:0000313" key="4">
    <source>
        <dbReference type="Proteomes" id="UP000307768"/>
    </source>
</evidence>
<accession>A0A5Q6RQM3</accession>
<dbReference type="OrthoDB" id="9795501at2"/>
<dbReference type="PANTHER" id="PTHR43245">
    <property type="entry name" value="BIFUNCTIONAL POLYMYXIN RESISTANCE PROTEIN ARNA"/>
    <property type="match status" value="1"/>
</dbReference>
<dbReference type="SUPFAM" id="SSF51735">
    <property type="entry name" value="NAD(P)-binding Rossmann-fold domains"/>
    <property type="match status" value="1"/>
</dbReference>
<evidence type="ECO:0000256" key="1">
    <source>
        <dbReference type="SAM" id="MobiDB-lite"/>
    </source>
</evidence>
<reference evidence="3 4" key="1">
    <citation type="submission" date="2019-09" db="EMBL/GenBank/DDBJ databases">
        <title>Mumia zhuanghuii sp. nov. isolated from the intestinal contents of plateau pika (Ochotona curzoniae) in the Qinghai-Tibet plateau of China.</title>
        <authorList>
            <person name="Tian Z."/>
        </authorList>
    </citation>
    <scope>NUCLEOTIDE SEQUENCE [LARGE SCALE GENOMIC DNA]</scope>
    <source>
        <strain evidence="4">350</strain>
    </source>
</reference>
<dbReference type="Gene3D" id="3.40.50.720">
    <property type="entry name" value="NAD(P)-binding Rossmann-like Domain"/>
    <property type="match status" value="1"/>
</dbReference>
<dbReference type="RefSeq" id="WP_149770547.1">
    <property type="nucleotide sequence ID" value="NZ_VDFQ02000005.1"/>
</dbReference>
<sequence length="349" mass="37280">MSADARRTPDGRGTPDDGRTPDDSGTASAGRRVLVTGGSGFLGSSVVPGLVADPGIALVVSGDIRDPGEHVRSSAPDHAVYVSLDVTDADAVSRTVAEHRIDTIVHLASIVNPPPGMTDEVAYKVDVEGTCHVLAAALTHGVRRLIVSSSGAAYGYHADNPAWITEDQPARGNDAFAYSRHKRLVEEMLAVARHEHPGLEQTVLRIGTILGDRVDNQITDLFRKKRLLKIAGSDSPFVFVWDTDLTEIVVRAVTSDVTGIFNVAGDGALTIDEIAARLGRGTLPIPEIVLRTALAVAKPLGLTQYGPEQTKFLQYRPVLDNTRLTTVFGYEPAYTSAQAFDAWRAAQGL</sequence>
<gene>
    <name evidence="3" type="ORF">FE697_015530</name>
</gene>
<dbReference type="Proteomes" id="UP000307768">
    <property type="component" value="Unassembled WGS sequence"/>
</dbReference>
<feature type="domain" description="NAD-dependent epimerase/dehydratase" evidence="2">
    <location>
        <begin position="33"/>
        <end position="263"/>
    </location>
</feature>
<dbReference type="PANTHER" id="PTHR43245:SF52">
    <property type="entry name" value="NAD-DEPENDENT EPIMERASE_DEHYDRATASE"/>
    <property type="match status" value="1"/>
</dbReference>
<name>A0A5Q6RQM3_9ACTN</name>
<feature type="region of interest" description="Disordered" evidence="1">
    <location>
        <begin position="1"/>
        <end position="30"/>
    </location>
</feature>
<proteinExistence type="predicted"/>
<comment type="caution">
    <text evidence="3">The sequence shown here is derived from an EMBL/GenBank/DDBJ whole genome shotgun (WGS) entry which is preliminary data.</text>
</comment>
<dbReference type="InterPro" id="IPR050177">
    <property type="entry name" value="Lipid_A_modif_metabolic_enz"/>
</dbReference>
<dbReference type="InterPro" id="IPR001509">
    <property type="entry name" value="Epimerase_deHydtase"/>
</dbReference>
<dbReference type="InterPro" id="IPR036291">
    <property type="entry name" value="NAD(P)-bd_dom_sf"/>
</dbReference>
<dbReference type="EMBL" id="VDFQ02000005">
    <property type="protein sequence ID" value="KAA1420378.1"/>
    <property type="molecule type" value="Genomic_DNA"/>
</dbReference>
<protein>
    <submittedName>
        <fullName evidence="3">SDR family oxidoreductase</fullName>
    </submittedName>
</protein>
<dbReference type="AlphaFoldDB" id="A0A5Q6RQM3"/>